<dbReference type="InterPro" id="IPR003736">
    <property type="entry name" value="PAAI_dom"/>
</dbReference>
<dbReference type="CDD" id="cd03443">
    <property type="entry name" value="PaaI_thioesterase"/>
    <property type="match status" value="1"/>
</dbReference>
<dbReference type="PANTHER" id="PTHR43240">
    <property type="entry name" value="1,4-DIHYDROXY-2-NAPHTHOYL-COA THIOESTERASE 1"/>
    <property type="match status" value="1"/>
</dbReference>
<dbReference type="AlphaFoldDB" id="A0A212JJI5"/>
<dbReference type="Gene3D" id="3.10.129.10">
    <property type="entry name" value="Hotdog Thioesterase"/>
    <property type="match status" value="1"/>
</dbReference>
<reference evidence="4" key="1">
    <citation type="submission" date="2016-04" db="EMBL/GenBank/DDBJ databases">
        <authorList>
            <person name="Evans L.H."/>
            <person name="Alamgir A."/>
            <person name="Owens N."/>
            <person name="Weber N.D."/>
            <person name="Virtaneva K."/>
            <person name="Barbian K."/>
            <person name="Babar A."/>
            <person name="Rosenke K."/>
        </authorList>
    </citation>
    <scope>NUCLEOTIDE SEQUENCE</scope>
    <source>
        <strain evidence="4">86</strain>
    </source>
</reference>
<dbReference type="PANTHER" id="PTHR43240:SF5">
    <property type="entry name" value="1,4-DIHYDROXY-2-NAPHTHOYL-COA THIOESTERASE 1"/>
    <property type="match status" value="1"/>
</dbReference>
<evidence type="ECO:0000256" key="2">
    <source>
        <dbReference type="ARBA" id="ARBA00022801"/>
    </source>
</evidence>
<accession>A0A212JJI5</accession>
<dbReference type="InterPro" id="IPR029069">
    <property type="entry name" value="HotDog_dom_sf"/>
</dbReference>
<protein>
    <recommendedName>
        <fullName evidence="3">Thioesterase domain-containing protein</fullName>
    </recommendedName>
</protein>
<dbReference type="NCBIfam" id="TIGR00369">
    <property type="entry name" value="unchar_dom_1"/>
    <property type="match status" value="1"/>
</dbReference>
<dbReference type="GO" id="GO:0061522">
    <property type="term" value="F:1,4-dihydroxy-2-naphthoyl-CoA thioesterase activity"/>
    <property type="evidence" value="ECO:0007669"/>
    <property type="project" value="TreeGrafter"/>
</dbReference>
<proteinExistence type="inferred from homology"/>
<dbReference type="EMBL" id="FLUN01000001">
    <property type="protein sequence ID" value="SBV99588.1"/>
    <property type="molecule type" value="Genomic_DNA"/>
</dbReference>
<dbReference type="InterPro" id="IPR006683">
    <property type="entry name" value="Thioestr_dom"/>
</dbReference>
<dbReference type="SUPFAM" id="SSF54637">
    <property type="entry name" value="Thioesterase/thiol ester dehydrase-isomerase"/>
    <property type="match status" value="1"/>
</dbReference>
<evidence type="ECO:0000313" key="4">
    <source>
        <dbReference type="EMBL" id="SBV99588.1"/>
    </source>
</evidence>
<gene>
    <name evidence="4" type="ORF">KL86CLO1_11225</name>
</gene>
<dbReference type="GO" id="GO:0005829">
    <property type="term" value="C:cytosol"/>
    <property type="evidence" value="ECO:0007669"/>
    <property type="project" value="TreeGrafter"/>
</dbReference>
<evidence type="ECO:0000259" key="3">
    <source>
        <dbReference type="Pfam" id="PF03061"/>
    </source>
</evidence>
<organism evidence="4">
    <name type="scientific">uncultured Eubacteriales bacterium</name>
    <dbReference type="NCBI Taxonomy" id="172733"/>
    <lineage>
        <taxon>Bacteria</taxon>
        <taxon>Bacillati</taxon>
        <taxon>Bacillota</taxon>
        <taxon>Clostridia</taxon>
        <taxon>Eubacteriales</taxon>
        <taxon>environmental samples</taxon>
    </lineage>
</organism>
<feature type="domain" description="Thioesterase" evidence="3">
    <location>
        <begin position="56"/>
        <end position="128"/>
    </location>
</feature>
<name>A0A212JJI5_9FIRM</name>
<sequence length="162" mass="17437">MREYTTISKELTERYRQAINNPAFFSGANGIRITELSPERTVGVLTASEHSRNPRGLVHGGCLATLADTVAGSVLVCRGWMVVTLDFSMQYLKAASGGAVTCTATPRKLGRTICVCEATLTDESGDDVAIGTFTFFVQQRLEEAEMLALVGQIEQDGGASQR</sequence>
<keyword evidence="2" id="KW-0378">Hydrolase</keyword>
<dbReference type="Pfam" id="PF03061">
    <property type="entry name" value="4HBT"/>
    <property type="match status" value="1"/>
</dbReference>
<evidence type="ECO:0000256" key="1">
    <source>
        <dbReference type="ARBA" id="ARBA00008324"/>
    </source>
</evidence>
<comment type="similarity">
    <text evidence="1">Belongs to the thioesterase PaaI family.</text>
</comment>